<accession>A0ABY1WYA3</accession>
<comment type="caution">
    <text evidence="1">The sequence shown here is derived from an EMBL/GenBank/DDBJ whole genome shotgun (WGS) entry which is preliminary data.</text>
</comment>
<protein>
    <submittedName>
        <fullName evidence="1">Uncharacterized protein</fullName>
    </submittedName>
</protein>
<evidence type="ECO:0000313" key="2">
    <source>
        <dbReference type="Proteomes" id="UP000291659"/>
    </source>
</evidence>
<dbReference type="Proteomes" id="UP000291659">
    <property type="component" value="Unassembled WGS sequence"/>
</dbReference>
<proteinExistence type="predicted"/>
<dbReference type="EMBL" id="SIOX01000011">
    <property type="protein sequence ID" value="TAX65192.1"/>
    <property type="molecule type" value="Genomic_DNA"/>
</dbReference>
<dbReference type="RefSeq" id="WP_130657502.1">
    <property type="nucleotide sequence ID" value="NZ_SIOM01000016.1"/>
</dbReference>
<name>A0ABY1WYA3_9HYPH</name>
<keyword evidence="2" id="KW-1185">Reference proteome</keyword>
<evidence type="ECO:0000313" key="1">
    <source>
        <dbReference type="EMBL" id="TAX65192.1"/>
    </source>
</evidence>
<reference evidence="1 2" key="1">
    <citation type="submission" date="2019-02" db="EMBL/GenBank/DDBJ databases">
        <title>The genomic architecture of introgression among sibling species of bacteria.</title>
        <authorList>
            <person name="Cavassim M.I.A."/>
            <person name="Moeskjaer S."/>
            <person name="Moslemi C."/>
            <person name="Fields B."/>
            <person name="Bachmann A."/>
            <person name="Vilhjalmsson B."/>
            <person name="Schierup M.H."/>
            <person name="Young J.P.W."/>
            <person name="Andersen S.U."/>
        </authorList>
    </citation>
    <scope>NUCLEOTIDE SEQUENCE [LARGE SCALE GENOMIC DNA]</scope>
    <source>
        <strain evidence="1 2">SM141A</strain>
    </source>
</reference>
<sequence>MDVISFDGLAGVSGEEDDIEIDAQLVGFDNAELPIINDRVSQPEWVFVSVLVESRHDGGEPFREAVACLCSGVDIAAGVAVGGCQIIAEIDVGLDRIGFLRAMAEAREDAPGLPKVAENERSACDSFSFDAEISAALVDNVEAERSVSDLSGEARNIARLVFFHECRGERAFKRSEDLRDLDELRIHASGGVAASAHSNGHQCTDDLFPHARGPPSVDDILYATYCRGGEIKQRQGSMRGGAMLRHSSCLG</sequence>
<organism evidence="1 2">
    <name type="scientific">Rhizobium ruizarguesonis</name>
    <dbReference type="NCBI Taxonomy" id="2081791"/>
    <lineage>
        <taxon>Bacteria</taxon>
        <taxon>Pseudomonadati</taxon>
        <taxon>Pseudomonadota</taxon>
        <taxon>Alphaproteobacteria</taxon>
        <taxon>Hyphomicrobiales</taxon>
        <taxon>Rhizobiaceae</taxon>
        <taxon>Rhizobium/Agrobacterium group</taxon>
        <taxon>Rhizobium</taxon>
    </lineage>
</organism>
<gene>
    <name evidence="1" type="ORF">ELH98_35535</name>
</gene>